<name>A0A1M5SLH4_9BACT</name>
<gene>
    <name evidence="1" type="ORF">SAMN02745124_00418</name>
</gene>
<dbReference type="Proteomes" id="UP000184139">
    <property type="component" value="Unassembled WGS sequence"/>
</dbReference>
<reference evidence="1 2" key="1">
    <citation type="submission" date="2016-11" db="EMBL/GenBank/DDBJ databases">
        <authorList>
            <person name="Jaros S."/>
            <person name="Januszkiewicz K."/>
            <person name="Wedrychowicz H."/>
        </authorList>
    </citation>
    <scope>NUCLEOTIDE SEQUENCE [LARGE SCALE GENOMIC DNA]</scope>
    <source>
        <strain evidence="1 2">DSM 9705</strain>
    </source>
</reference>
<accession>A0A1M5SLH4</accession>
<dbReference type="EMBL" id="FQXS01000001">
    <property type="protein sequence ID" value="SHH39359.1"/>
    <property type="molecule type" value="Genomic_DNA"/>
</dbReference>
<dbReference type="AlphaFoldDB" id="A0A1M5SLH4"/>
<proteinExistence type="predicted"/>
<organism evidence="1 2">
    <name type="scientific">Desulfofustis glycolicus DSM 9705</name>
    <dbReference type="NCBI Taxonomy" id="1121409"/>
    <lineage>
        <taxon>Bacteria</taxon>
        <taxon>Pseudomonadati</taxon>
        <taxon>Thermodesulfobacteriota</taxon>
        <taxon>Desulfobulbia</taxon>
        <taxon>Desulfobulbales</taxon>
        <taxon>Desulfocapsaceae</taxon>
        <taxon>Desulfofustis</taxon>
    </lineage>
</organism>
<evidence type="ECO:0000313" key="1">
    <source>
        <dbReference type="EMBL" id="SHH39359.1"/>
    </source>
</evidence>
<dbReference type="RefSeq" id="WP_073373147.1">
    <property type="nucleotide sequence ID" value="NZ_FQXS01000001.1"/>
</dbReference>
<keyword evidence="2" id="KW-1185">Reference proteome</keyword>
<protein>
    <submittedName>
        <fullName evidence="1">Uncharacterized protein</fullName>
    </submittedName>
</protein>
<sequence length="66" mass="7374">MSKKAQVKGFHFKGFDESGEPIIFDGKNKKLTSQPGPPPGELVEAILIYHENPTWVCIGGKWYRIG</sequence>
<evidence type="ECO:0000313" key="2">
    <source>
        <dbReference type="Proteomes" id="UP000184139"/>
    </source>
</evidence>